<dbReference type="SUPFAM" id="SSF46785">
    <property type="entry name" value="Winged helix' DNA-binding domain"/>
    <property type="match status" value="1"/>
</dbReference>
<comment type="caution">
    <text evidence="5">The sequence shown here is derived from an EMBL/GenBank/DDBJ whole genome shotgun (WGS) entry which is preliminary data.</text>
</comment>
<keyword evidence="1" id="KW-0805">Transcription regulation</keyword>
<dbReference type="PANTHER" id="PTHR42756:SF1">
    <property type="entry name" value="TRANSCRIPTIONAL REPRESSOR OF EMRAB OPERON"/>
    <property type="match status" value="1"/>
</dbReference>
<keyword evidence="2" id="KW-0238">DNA-binding</keyword>
<dbReference type="PROSITE" id="PS50995">
    <property type="entry name" value="HTH_MARR_2"/>
    <property type="match status" value="1"/>
</dbReference>
<name>A0ABR8XWU2_9BACL</name>
<feature type="domain" description="HTH marR-type" evidence="4">
    <location>
        <begin position="1"/>
        <end position="132"/>
    </location>
</feature>
<dbReference type="Proteomes" id="UP000619101">
    <property type="component" value="Unassembled WGS sequence"/>
</dbReference>
<dbReference type="InterPro" id="IPR036390">
    <property type="entry name" value="WH_DNA-bd_sf"/>
</dbReference>
<reference evidence="5 6" key="1">
    <citation type="submission" date="2020-08" db="EMBL/GenBank/DDBJ databases">
        <title>A Genomic Blueprint of the Chicken Gut Microbiome.</title>
        <authorList>
            <person name="Gilroy R."/>
            <person name="Ravi A."/>
            <person name="Getino M."/>
            <person name="Pursley I."/>
            <person name="Horton D.L."/>
            <person name="Alikhan N.-F."/>
            <person name="Baker D."/>
            <person name="Gharbi K."/>
            <person name="Hall N."/>
            <person name="Watson M."/>
            <person name="Adriaenssens E.M."/>
            <person name="Foster-Nyarko E."/>
            <person name="Jarju S."/>
            <person name="Secka A."/>
            <person name="Antonio M."/>
            <person name="Oren A."/>
            <person name="Chaudhuri R."/>
            <person name="La Ragione R.M."/>
            <person name="Hildebrand F."/>
            <person name="Pallen M.J."/>
        </authorList>
    </citation>
    <scope>NUCLEOTIDE SEQUENCE [LARGE SCALE GENOMIC DNA]</scope>
    <source>
        <strain evidence="5 6">A46</strain>
    </source>
</reference>
<dbReference type="InterPro" id="IPR036388">
    <property type="entry name" value="WH-like_DNA-bd_sf"/>
</dbReference>
<organism evidence="5 6">
    <name type="scientific">Solibacillus faecavium</name>
    <dbReference type="NCBI Taxonomy" id="2762221"/>
    <lineage>
        <taxon>Bacteria</taxon>
        <taxon>Bacillati</taxon>
        <taxon>Bacillota</taxon>
        <taxon>Bacilli</taxon>
        <taxon>Bacillales</taxon>
        <taxon>Caryophanaceae</taxon>
        <taxon>Solibacillus</taxon>
    </lineage>
</organism>
<evidence type="ECO:0000256" key="1">
    <source>
        <dbReference type="ARBA" id="ARBA00023015"/>
    </source>
</evidence>
<sequence length="132" mass="15695">MNELFHMFFQQNRYLVNKLNEVLKPHGLYSSQWSILYLLHQNGPMSLTSIWKYLNVEAPTVTRTVNRLESLGWVERLYAMDKREKMIFLTKKGLEQFPPIEASVRSFEQEIEKKLTYEDQELLKGILKKIEG</sequence>
<dbReference type="EMBL" id="JACSPZ010000002">
    <property type="protein sequence ID" value="MBD8036416.1"/>
    <property type="molecule type" value="Genomic_DNA"/>
</dbReference>
<keyword evidence="3" id="KW-0804">Transcription</keyword>
<evidence type="ECO:0000256" key="3">
    <source>
        <dbReference type="ARBA" id="ARBA00023163"/>
    </source>
</evidence>
<dbReference type="SMART" id="SM00347">
    <property type="entry name" value="HTH_MARR"/>
    <property type="match status" value="1"/>
</dbReference>
<evidence type="ECO:0000256" key="2">
    <source>
        <dbReference type="ARBA" id="ARBA00023125"/>
    </source>
</evidence>
<proteinExistence type="predicted"/>
<evidence type="ECO:0000313" key="6">
    <source>
        <dbReference type="Proteomes" id="UP000619101"/>
    </source>
</evidence>
<protein>
    <submittedName>
        <fullName evidence="5">MarR family transcriptional regulator</fullName>
    </submittedName>
</protein>
<keyword evidence="6" id="KW-1185">Reference proteome</keyword>
<evidence type="ECO:0000313" key="5">
    <source>
        <dbReference type="EMBL" id="MBD8036416.1"/>
    </source>
</evidence>
<evidence type="ECO:0000259" key="4">
    <source>
        <dbReference type="PROSITE" id="PS50995"/>
    </source>
</evidence>
<dbReference type="RefSeq" id="WP_191699360.1">
    <property type="nucleotide sequence ID" value="NZ_JACSPZ010000002.1"/>
</dbReference>
<dbReference type="PANTHER" id="PTHR42756">
    <property type="entry name" value="TRANSCRIPTIONAL REGULATOR, MARR"/>
    <property type="match status" value="1"/>
</dbReference>
<gene>
    <name evidence="5" type="ORF">H9635_06645</name>
</gene>
<dbReference type="Gene3D" id="1.10.10.10">
    <property type="entry name" value="Winged helix-like DNA-binding domain superfamily/Winged helix DNA-binding domain"/>
    <property type="match status" value="1"/>
</dbReference>
<accession>A0ABR8XWU2</accession>
<dbReference type="Pfam" id="PF01047">
    <property type="entry name" value="MarR"/>
    <property type="match status" value="1"/>
</dbReference>
<dbReference type="InterPro" id="IPR000835">
    <property type="entry name" value="HTH_MarR-typ"/>
</dbReference>
<dbReference type="PRINTS" id="PR00598">
    <property type="entry name" value="HTHMARR"/>
</dbReference>